<dbReference type="InterPro" id="IPR001753">
    <property type="entry name" value="Enoyl-CoA_hydra/iso"/>
</dbReference>
<sequence>MPEPLLFQIEGAIATITFNRPERRNAITFAMWHELQRLLVDARENPQVRVIVVRGAGQEAFAAGADISEFATHRNSAAKATLYNAAFDAAMDAAEAVGKPTLCLIMGACVGGGCEFSTACDIRIAAENARFGVPIARLGLPVGFREMRRMVHLIGHAKTMELLLTADIIPAQEALRIGLVNHVVPLDQVEAFTYAMAQKIAALAPVVHRVHKEIVQTVLANPALEGLTPAQHALAVSPFDTADFQEGWQAFLAKRTPQFRGC</sequence>
<reference evidence="3" key="1">
    <citation type="submission" date="2019-03" db="EMBL/GenBank/DDBJ databases">
        <title>Lake Tanganyika Metagenome-Assembled Genomes (MAGs).</title>
        <authorList>
            <person name="Tran P."/>
        </authorList>
    </citation>
    <scope>NUCLEOTIDE SEQUENCE</scope>
    <source>
        <strain evidence="3">K_DeepCast_65m_m2_066</strain>
    </source>
</reference>
<organism evidence="3 4">
    <name type="scientific">Tectimicrobiota bacterium</name>
    <dbReference type="NCBI Taxonomy" id="2528274"/>
    <lineage>
        <taxon>Bacteria</taxon>
        <taxon>Pseudomonadati</taxon>
        <taxon>Nitrospinota/Tectimicrobiota group</taxon>
        <taxon>Candidatus Tectimicrobiota</taxon>
    </lineage>
</organism>
<dbReference type="PANTHER" id="PTHR11941">
    <property type="entry name" value="ENOYL-COA HYDRATASE-RELATED"/>
    <property type="match status" value="1"/>
</dbReference>
<name>A0A937W1Q6_UNCTE</name>
<dbReference type="SUPFAM" id="SSF52096">
    <property type="entry name" value="ClpP/crotonase"/>
    <property type="match status" value="1"/>
</dbReference>
<evidence type="ECO:0000256" key="1">
    <source>
        <dbReference type="ARBA" id="ARBA00005254"/>
    </source>
</evidence>
<evidence type="ECO:0000313" key="3">
    <source>
        <dbReference type="EMBL" id="MBM3224588.1"/>
    </source>
</evidence>
<keyword evidence="2" id="KW-0456">Lyase</keyword>
<dbReference type="InterPro" id="IPR014748">
    <property type="entry name" value="Enoyl-CoA_hydra_C"/>
</dbReference>
<dbReference type="GO" id="GO:0016829">
    <property type="term" value="F:lyase activity"/>
    <property type="evidence" value="ECO:0007669"/>
    <property type="project" value="UniProtKB-KW"/>
</dbReference>
<accession>A0A937W1Q6</accession>
<evidence type="ECO:0000313" key="4">
    <source>
        <dbReference type="Proteomes" id="UP000712673"/>
    </source>
</evidence>
<dbReference type="CDD" id="cd06558">
    <property type="entry name" value="crotonase-like"/>
    <property type="match status" value="1"/>
</dbReference>
<comment type="caution">
    <text evidence="3">The sequence shown here is derived from an EMBL/GenBank/DDBJ whole genome shotgun (WGS) entry which is preliminary data.</text>
</comment>
<dbReference type="AlphaFoldDB" id="A0A937W1Q6"/>
<dbReference type="Gene3D" id="3.90.226.10">
    <property type="entry name" value="2-enoyl-CoA Hydratase, Chain A, domain 1"/>
    <property type="match status" value="1"/>
</dbReference>
<evidence type="ECO:0000256" key="2">
    <source>
        <dbReference type="ARBA" id="ARBA00023239"/>
    </source>
</evidence>
<dbReference type="GO" id="GO:0006635">
    <property type="term" value="P:fatty acid beta-oxidation"/>
    <property type="evidence" value="ECO:0007669"/>
    <property type="project" value="TreeGrafter"/>
</dbReference>
<protein>
    <submittedName>
        <fullName evidence="3">Enoyl-CoA hydratase</fullName>
    </submittedName>
</protein>
<dbReference type="PANTHER" id="PTHR11941:SF54">
    <property type="entry name" value="ENOYL-COA HYDRATASE, MITOCHONDRIAL"/>
    <property type="match status" value="1"/>
</dbReference>
<comment type="similarity">
    <text evidence="1">Belongs to the enoyl-CoA hydratase/isomerase family.</text>
</comment>
<proteinExistence type="inferred from homology"/>
<dbReference type="EMBL" id="VGLS01000359">
    <property type="protein sequence ID" value="MBM3224588.1"/>
    <property type="molecule type" value="Genomic_DNA"/>
</dbReference>
<gene>
    <name evidence="3" type="ORF">FJZ47_12400</name>
</gene>
<dbReference type="InterPro" id="IPR029045">
    <property type="entry name" value="ClpP/crotonase-like_dom_sf"/>
</dbReference>
<dbReference type="Gene3D" id="1.10.12.10">
    <property type="entry name" value="Lyase 2-enoyl-coa Hydratase, Chain A, domain 2"/>
    <property type="match status" value="1"/>
</dbReference>
<dbReference type="Proteomes" id="UP000712673">
    <property type="component" value="Unassembled WGS sequence"/>
</dbReference>
<dbReference type="Pfam" id="PF00378">
    <property type="entry name" value="ECH_1"/>
    <property type="match status" value="1"/>
</dbReference>